<dbReference type="SUPFAM" id="SSF51679">
    <property type="entry name" value="Bacterial luciferase-like"/>
    <property type="match status" value="1"/>
</dbReference>
<protein>
    <submittedName>
        <fullName evidence="2">Flavin-dependent oxidoreductase, luciferase family (Includes alkanesulfonate monooxygenase SsuD and methylene tetrahydromethanopterin reductase)</fullName>
    </submittedName>
</protein>
<dbReference type="InterPro" id="IPR050766">
    <property type="entry name" value="Bact_Lucif_Oxidored"/>
</dbReference>
<reference evidence="2 3" key="1">
    <citation type="submission" date="2016-10" db="EMBL/GenBank/DDBJ databases">
        <authorList>
            <person name="de Groot N.N."/>
        </authorList>
    </citation>
    <scope>NUCLEOTIDE SEQUENCE [LARGE SCALE GENOMIC DNA]</scope>
    <source>
        <strain evidence="2 3">DSM 44993</strain>
    </source>
</reference>
<dbReference type="EMBL" id="FOEF01000003">
    <property type="protein sequence ID" value="SEO98209.1"/>
    <property type="molecule type" value="Genomic_DNA"/>
</dbReference>
<evidence type="ECO:0000259" key="1">
    <source>
        <dbReference type="Pfam" id="PF00296"/>
    </source>
</evidence>
<gene>
    <name evidence="2" type="ORF">SAMN04489732_10371</name>
</gene>
<dbReference type="Proteomes" id="UP000198582">
    <property type="component" value="Unassembled WGS sequence"/>
</dbReference>
<name>A0A1H8U4P7_9PSEU</name>
<dbReference type="Pfam" id="PF00296">
    <property type="entry name" value="Bac_luciferase"/>
    <property type="match status" value="1"/>
</dbReference>
<keyword evidence="2" id="KW-0560">Oxidoreductase</keyword>
<dbReference type="STRING" id="394193.SAMN04489732_10371"/>
<keyword evidence="3" id="KW-1185">Reference proteome</keyword>
<dbReference type="InterPro" id="IPR011251">
    <property type="entry name" value="Luciferase-like_dom"/>
</dbReference>
<proteinExistence type="predicted"/>
<dbReference type="RefSeq" id="WP_091614883.1">
    <property type="nucleotide sequence ID" value="NZ_FOEF01000003.1"/>
</dbReference>
<dbReference type="GO" id="GO:0016705">
    <property type="term" value="F:oxidoreductase activity, acting on paired donors, with incorporation or reduction of molecular oxygen"/>
    <property type="evidence" value="ECO:0007669"/>
    <property type="project" value="InterPro"/>
</dbReference>
<sequence length="384" mass="43485">MKFSLMQTGVIGRRHELEAGMAGQRPELYQRFLEEMRGYIQLADELGYDAYCSPEHHLQIEGFEITNHPGMLGAYVGLHAKRLKAGLLGYVLPTHNPVRVAEEIATLDHMLEGRLIVGFTRGYHARWVDAYAAVRGIGATNVRHAKAKNEQDAVNREIFEESVRIVKKAWEHSTFSFKGKYWEYPPAGGSAGHPGYAEFGAGQDEDGIVREIGIAPRPYTNPHPKLYGAFAYSMRTVDMWAREGGKQIVFANDLDFCEALWNRYTESARKVGRDVSRADVGAWGGFLILTNSREEAQALEAEHRWFWDKWFIPHGQQFPNVLIGTPDDISRQIEQAHDRLGFDECFLMFGQGHLEPGRQNEELIRFAEEVAPRFSTKDEAGTLV</sequence>
<feature type="domain" description="Luciferase-like" evidence="1">
    <location>
        <begin position="32"/>
        <end position="307"/>
    </location>
</feature>
<evidence type="ECO:0000313" key="3">
    <source>
        <dbReference type="Proteomes" id="UP000198582"/>
    </source>
</evidence>
<dbReference type="PANTHER" id="PTHR30137">
    <property type="entry name" value="LUCIFERASE-LIKE MONOOXYGENASE"/>
    <property type="match status" value="1"/>
</dbReference>
<organism evidence="2 3">
    <name type="scientific">Amycolatopsis saalfeldensis</name>
    <dbReference type="NCBI Taxonomy" id="394193"/>
    <lineage>
        <taxon>Bacteria</taxon>
        <taxon>Bacillati</taxon>
        <taxon>Actinomycetota</taxon>
        <taxon>Actinomycetes</taxon>
        <taxon>Pseudonocardiales</taxon>
        <taxon>Pseudonocardiaceae</taxon>
        <taxon>Amycolatopsis</taxon>
    </lineage>
</organism>
<dbReference type="InterPro" id="IPR036661">
    <property type="entry name" value="Luciferase-like_sf"/>
</dbReference>
<keyword evidence="2" id="KW-0503">Monooxygenase</keyword>
<dbReference type="OrthoDB" id="3209103at2"/>
<dbReference type="AlphaFoldDB" id="A0A1H8U4P7"/>
<dbReference type="PANTHER" id="PTHR30137:SF6">
    <property type="entry name" value="LUCIFERASE-LIKE MONOOXYGENASE"/>
    <property type="match status" value="1"/>
</dbReference>
<dbReference type="GO" id="GO:0004497">
    <property type="term" value="F:monooxygenase activity"/>
    <property type="evidence" value="ECO:0007669"/>
    <property type="project" value="UniProtKB-KW"/>
</dbReference>
<accession>A0A1H8U4P7</accession>
<dbReference type="GO" id="GO:0005829">
    <property type="term" value="C:cytosol"/>
    <property type="evidence" value="ECO:0007669"/>
    <property type="project" value="TreeGrafter"/>
</dbReference>
<evidence type="ECO:0000313" key="2">
    <source>
        <dbReference type="EMBL" id="SEO98209.1"/>
    </source>
</evidence>
<dbReference type="Gene3D" id="3.20.20.30">
    <property type="entry name" value="Luciferase-like domain"/>
    <property type="match status" value="1"/>
</dbReference>